<dbReference type="Proteomes" id="UP000645610">
    <property type="component" value="Unassembled WGS sequence"/>
</dbReference>
<dbReference type="PROSITE" id="PS51257">
    <property type="entry name" value="PROKAR_LIPOPROTEIN"/>
    <property type="match status" value="1"/>
</dbReference>
<gene>
    <name evidence="1" type="ORF">I2I01_07930</name>
</gene>
<dbReference type="RefSeq" id="WP_196285912.1">
    <property type="nucleotide sequence ID" value="NZ_JADQDP010000002.1"/>
</dbReference>
<sequence length="179" mass="20446">MKKLLFLAPALVLLTVFGCKKNPLDELLTFTVDVSQNSRIPPPSIFYTGLPKPVSIITNSEASFRNNKTTRDKVKNVLLDQMQLTLVSPSTLNFDFLDSLKVYINTPKTNNRIMLAYLYNPPRGAKTLTLVPTTERLDDYLKSETYELTVYSRQRPNYFVRDSLTIRSDTRFKVTANSL</sequence>
<accession>A0A931BDT8</accession>
<protein>
    <submittedName>
        <fullName evidence="1">Uncharacterized protein</fullName>
    </submittedName>
</protein>
<proteinExistence type="predicted"/>
<comment type="caution">
    <text evidence="1">The sequence shown here is derived from an EMBL/GenBank/DDBJ whole genome shotgun (WGS) entry which is preliminary data.</text>
</comment>
<organism evidence="1 2">
    <name type="scientific">Hymenobacter properus</name>
    <dbReference type="NCBI Taxonomy" id="2791026"/>
    <lineage>
        <taxon>Bacteria</taxon>
        <taxon>Pseudomonadati</taxon>
        <taxon>Bacteroidota</taxon>
        <taxon>Cytophagia</taxon>
        <taxon>Cytophagales</taxon>
        <taxon>Hymenobacteraceae</taxon>
        <taxon>Hymenobacter</taxon>
    </lineage>
</organism>
<keyword evidence="2" id="KW-1185">Reference proteome</keyword>
<reference evidence="1 2" key="1">
    <citation type="submission" date="2020-11" db="EMBL/GenBank/DDBJ databases">
        <authorList>
            <person name="Kim M.K."/>
        </authorList>
    </citation>
    <scope>NUCLEOTIDE SEQUENCE [LARGE SCALE GENOMIC DNA]</scope>
    <source>
        <strain evidence="1 2">BT439</strain>
    </source>
</reference>
<name>A0A931BDT8_9BACT</name>
<evidence type="ECO:0000313" key="2">
    <source>
        <dbReference type="Proteomes" id="UP000645610"/>
    </source>
</evidence>
<dbReference type="AlphaFoldDB" id="A0A931BDT8"/>
<dbReference type="EMBL" id="JADQDP010000002">
    <property type="protein sequence ID" value="MBF9141559.1"/>
    <property type="molecule type" value="Genomic_DNA"/>
</dbReference>
<evidence type="ECO:0000313" key="1">
    <source>
        <dbReference type="EMBL" id="MBF9141559.1"/>
    </source>
</evidence>